<evidence type="ECO:0000313" key="1">
    <source>
        <dbReference type="Proteomes" id="UP000887576"/>
    </source>
</evidence>
<organism evidence="1 2">
    <name type="scientific">Panagrolaimus sp. JU765</name>
    <dbReference type="NCBI Taxonomy" id="591449"/>
    <lineage>
        <taxon>Eukaryota</taxon>
        <taxon>Metazoa</taxon>
        <taxon>Ecdysozoa</taxon>
        <taxon>Nematoda</taxon>
        <taxon>Chromadorea</taxon>
        <taxon>Rhabditida</taxon>
        <taxon>Tylenchina</taxon>
        <taxon>Panagrolaimomorpha</taxon>
        <taxon>Panagrolaimoidea</taxon>
        <taxon>Panagrolaimidae</taxon>
        <taxon>Panagrolaimus</taxon>
    </lineage>
</organism>
<dbReference type="Proteomes" id="UP000887576">
    <property type="component" value="Unplaced"/>
</dbReference>
<accession>A0AC34QHI6</accession>
<dbReference type="WBParaSite" id="JU765_v2.g1644.t1">
    <property type="protein sequence ID" value="JU765_v2.g1644.t1"/>
    <property type="gene ID" value="JU765_v2.g1644"/>
</dbReference>
<evidence type="ECO:0000313" key="2">
    <source>
        <dbReference type="WBParaSite" id="JU765_v2.g1644.t1"/>
    </source>
</evidence>
<sequence length="772" mass="86669">FLAFQMICMQLQSWDQSARQFINQQAQIDANTVVAAPGVPQQPWLSPAVPQPFTPTQYSCMDIGCLCTYMRGLSGPGGQCTLPGGGGLGPAYRKEYRQLSDNERQRFHNALAQLKSSGEYDRLSDQHRQVGTASGAHSGPGFLPWHREYLKRFEIAIRMIDPGLAMPYWDSVLDFYLPDPRDSIIWSPLFLGEMDAFGRVVNGPFAGWRTIEGNPYITRHLGTEGRLFNESDLNNVFAQTEIHNILAYTAPQNGCPFPPNYGALEYSHASVHLWVGGDMKPPSTSANDPIFYMHHSFVDLIWEQWRQMRQSRWTREQAYSQDYFNCANQQHFANANMRPFEISNRAGLSNAYTDNMYRYAPRPQCSHQVPSACGSAMIDPGLAMPYWDSVLDFYLPDPRDSIIWSPLFLGEMDAFGRVVNGPFAGWRTIEGNPYITRHLGTEGRLFNESDLNNVFAQTEIHNILAYTAPQNGCPFPPNYGALEYSHASVHLWVGGDMKPPSTSANDPIFYMHHSFVDLIWEQWRQMRQSRWTREQAYSQDYFNCANQQHFANANMRPFEISNRAGLSNAYTDNMYRYAPRPQCSHQVPSACGSAYLFCDTRTMYAHCVSKVKLGGLCMGFEGLDACYGGVCMNGRCYSGQFAGATQAAPTPAMAPRTAPRPVVTPAPQVAARANQVVCMNGRCYPGQFAGATQAAPIPATAPRTAPRPVVTPAPQVAARANQPRQPTNNIRRAPTRNFTPQTCFNDDPCCSIWAGRNECHVNTVYMSRYWRL</sequence>
<proteinExistence type="predicted"/>
<name>A0AC34QHI6_9BILA</name>
<protein>
    <submittedName>
        <fullName evidence="2">Tyrosinase copper-binding domain-containing protein</fullName>
    </submittedName>
</protein>
<reference evidence="2" key="1">
    <citation type="submission" date="2022-11" db="UniProtKB">
        <authorList>
            <consortium name="WormBaseParasite"/>
        </authorList>
    </citation>
    <scope>IDENTIFICATION</scope>
</reference>